<dbReference type="CDD" id="cd10911">
    <property type="entry name" value="PIN_LabA"/>
    <property type="match status" value="1"/>
</dbReference>
<dbReference type="AlphaFoldDB" id="X1NQA4"/>
<dbReference type="InterPro" id="IPR021139">
    <property type="entry name" value="NYN"/>
</dbReference>
<evidence type="ECO:0000259" key="1">
    <source>
        <dbReference type="Pfam" id="PF01936"/>
    </source>
</evidence>
<dbReference type="EMBL" id="BARV01021904">
    <property type="protein sequence ID" value="GAI28950.1"/>
    <property type="molecule type" value="Genomic_DNA"/>
</dbReference>
<sequence length="186" mass="21748">MSDRIAIFIDGSNLYHALQANFKRHDLNFSEFANKLTGLRQLFRVYYYNILQEPAQWPEAYRDQQEFLDNLRKTPYLEVRLGSTKMAQGVQVEKGIDIMLATDLLHFAWNNLYDVAVLVSGDSDFAYALQAVKNMGKHIEVAYFERNVSRDLLDVADNRHLLNRKFFKGLWSGKRRTRGKRPVVRD</sequence>
<name>X1NQA4_9ZZZZ</name>
<accession>X1NQA4</accession>
<dbReference type="PANTHER" id="PTHR35458">
    <property type="entry name" value="SLR0755 PROTEIN"/>
    <property type="match status" value="1"/>
</dbReference>
<organism evidence="2">
    <name type="scientific">marine sediment metagenome</name>
    <dbReference type="NCBI Taxonomy" id="412755"/>
    <lineage>
        <taxon>unclassified sequences</taxon>
        <taxon>metagenomes</taxon>
        <taxon>ecological metagenomes</taxon>
    </lineage>
</organism>
<reference evidence="2" key="1">
    <citation type="journal article" date="2014" name="Front. Microbiol.">
        <title>High frequency of phylogenetically diverse reductive dehalogenase-homologous genes in deep subseafloor sedimentary metagenomes.</title>
        <authorList>
            <person name="Kawai M."/>
            <person name="Futagami T."/>
            <person name="Toyoda A."/>
            <person name="Takaki Y."/>
            <person name="Nishi S."/>
            <person name="Hori S."/>
            <person name="Arai W."/>
            <person name="Tsubouchi T."/>
            <person name="Morono Y."/>
            <person name="Uchiyama I."/>
            <person name="Ito T."/>
            <person name="Fujiyama A."/>
            <person name="Inagaki F."/>
            <person name="Takami H."/>
        </authorList>
    </citation>
    <scope>NUCLEOTIDE SEQUENCE</scope>
    <source>
        <strain evidence="2">Expedition CK06-06</strain>
    </source>
</reference>
<dbReference type="PANTHER" id="PTHR35458:SF8">
    <property type="entry name" value="SLR0650 PROTEIN"/>
    <property type="match status" value="1"/>
</dbReference>
<dbReference type="Pfam" id="PF01936">
    <property type="entry name" value="NYN"/>
    <property type="match status" value="1"/>
</dbReference>
<proteinExistence type="predicted"/>
<dbReference type="GO" id="GO:0004540">
    <property type="term" value="F:RNA nuclease activity"/>
    <property type="evidence" value="ECO:0007669"/>
    <property type="project" value="InterPro"/>
</dbReference>
<protein>
    <recommendedName>
        <fullName evidence="1">NYN domain-containing protein</fullName>
    </recommendedName>
</protein>
<gene>
    <name evidence="2" type="ORF">S06H3_36199</name>
</gene>
<dbReference type="InterPro" id="IPR047140">
    <property type="entry name" value="LabA"/>
</dbReference>
<feature type="domain" description="NYN" evidence="1">
    <location>
        <begin position="4"/>
        <end position="158"/>
    </location>
</feature>
<dbReference type="Gene3D" id="3.40.50.1010">
    <property type="entry name" value="5'-nuclease"/>
    <property type="match status" value="1"/>
</dbReference>
<comment type="caution">
    <text evidence="2">The sequence shown here is derived from an EMBL/GenBank/DDBJ whole genome shotgun (WGS) entry which is preliminary data.</text>
</comment>
<evidence type="ECO:0000313" key="2">
    <source>
        <dbReference type="EMBL" id="GAI28950.1"/>
    </source>
</evidence>